<feature type="repeat" description="LDL-receptor class B" evidence="15">
    <location>
        <begin position="687"/>
        <end position="730"/>
    </location>
</feature>
<evidence type="ECO:0000256" key="10">
    <source>
        <dbReference type="ARBA" id="ARBA00023157"/>
    </source>
</evidence>
<keyword evidence="8 17" id="KW-1133">Transmembrane helix</keyword>
<evidence type="ECO:0000256" key="7">
    <source>
        <dbReference type="ARBA" id="ARBA00022737"/>
    </source>
</evidence>
<dbReference type="InterPro" id="IPR018097">
    <property type="entry name" value="EGF_Ca-bd_CS"/>
</dbReference>
<dbReference type="SUPFAM" id="SSF57424">
    <property type="entry name" value="LDL receptor-like module"/>
    <property type="match status" value="11"/>
</dbReference>
<evidence type="ECO:0000256" key="18">
    <source>
        <dbReference type="SAM" id="SignalP"/>
    </source>
</evidence>
<dbReference type="InterPro" id="IPR000152">
    <property type="entry name" value="EGF-type_Asp/Asn_hydroxyl_site"/>
</dbReference>
<dbReference type="InterPro" id="IPR000742">
    <property type="entry name" value="EGF"/>
</dbReference>
<organism evidence="20 21">
    <name type="scientific">Collichthys lucidus</name>
    <name type="common">Big head croaker</name>
    <name type="synonym">Sciaena lucida</name>
    <dbReference type="NCBI Taxonomy" id="240159"/>
    <lineage>
        <taxon>Eukaryota</taxon>
        <taxon>Metazoa</taxon>
        <taxon>Chordata</taxon>
        <taxon>Craniata</taxon>
        <taxon>Vertebrata</taxon>
        <taxon>Euteleostomi</taxon>
        <taxon>Actinopterygii</taxon>
        <taxon>Neopterygii</taxon>
        <taxon>Teleostei</taxon>
        <taxon>Neoteleostei</taxon>
        <taxon>Acanthomorphata</taxon>
        <taxon>Eupercaria</taxon>
        <taxon>Sciaenidae</taxon>
        <taxon>Collichthys</taxon>
    </lineage>
</organism>
<feature type="compositionally biased region" description="Low complexity" evidence="16">
    <location>
        <begin position="1321"/>
        <end position="1337"/>
    </location>
</feature>
<dbReference type="SMART" id="SM00135">
    <property type="entry name" value="LY"/>
    <property type="match status" value="7"/>
</dbReference>
<feature type="disulfide bond" evidence="14">
    <location>
        <begin position="443"/>
        <end position="461"/>
    </location>
</feature>
<gene>
    <name evidence="20" type="ORF">D9C73_013194</name>
</gene>
<keyword evidence="11 20" id="KW-0675">Receptor</keyword>
<feature type="domain" description="EGF-like" evidence="19">
    <location>
        <begin position="1156"/>
        <end position="1192"/>
    </location>
</feature>
<dbReference type="FunFam" id="2.10.25.10:FF:000009">
    <property type="entry name" value="Low-density lipoprotein receptor isoform 1"/>
    <property type="match status" value="1"/>
</dbReference>
<keyword evidence="7" id="KW-0677">Repeat</keyword>
<dbReference type="Proteomes" id="UP000298787">
    <property type="component" value="Chromosome 11"/>
</dbReference>
<keyword evidence="12" id="KW-0325">Glycoprotein</keyword>
<dbReference type="SUPFAM" id="SSF57196">
    <property type="entry name" value="EGF/Laminin"/>
    <property type="match status" value="3"/>
</dbReference>
<feature type="signal peptide" evidence="18">
    <location>
        <begin position="1"/>
        <end position="20"/>
    </location>
</feature>
<dbReference type="Pfam" id="PF00057">
    <property type="entry name" value="Ldl_recept_a"/>
    <property type="match status" value="10"/>
</dbReference>
<dbReference type="FunFam" id="4.10.400.10:FF:000045">
    <property type="entry name" value="Low-density lipoprotein receptor-related protein 2"/>
    <property type="match status" value="1"/>
</dbReference>
<evidence type="ECO:0000256" key="9">
    <source>
        <dbReference type="ARBA" id="ARBA00023136"/>
    </source>
</evidence>
<dbReference type="InterPro" id="IPR051221">
    <property type="entry name" value="LDLR-related"/>
</dbReference>
<feature type="domain" description="EGF-like" evidence="19">
    <location>
        <begin position="513"/>
        <end position="552"/>
    </location>
</feature>
<reference evidence="20 21" key="1">
    <citation type="submission" date="2019-01" db="EMBL/GenBank/DDBJ databases">
        <title>Genome Assembly of Collichthys lucidus.</title>
        <authorList>
            <person name="Cai M."/>
            <person name="Xiao S."/>
        </authorList>
    </citation>
    <scope>NUCLEOTIDE SEQUENCE [LARGE SCALE GENOMIC DNA]</scope>
    <source>
        <strain evidence="20">JT15FE1705JMU</strain>
        <tissue evidence="20">Muscle</tissue>
    </source>
</reference>
<keyword evidence="4" id="KW-0254">Endocytosis</keyword>
<evidence type="ECO:0000256" key="15">
    <source>
        <dbReference type="PROSITE-ProRule" id="PRU00461"/>
    </source>
</evidence>
<dbReference type="PRINTS" id="PR00261">
    <property type="entry name" value="LDLRECEPTOR"/>
</dbReference>
<dbReference type="PROSITE" id="PS00022">
    <property type="entry name" value="EGF_1"/>
    <property type="match status" value="1"/>
</dbReference>
<evidence type="ECO:0000259" key="19">
    <source>
        <dbReference type="PROSITE" id="PS50026"/>
    </source>
</evidence>
<dbReference type="InterPro" id="IPR049883">
    <property type="entry name" value="NOTCH1_EGF-like"/>
</dbReference>
<evidence type="ECO:0000256" key="3">
    <source>
        <dbReference type="ARBA" id="ARBA00022536"/>
    </source>
</evidence>
<dbReference type="GO" id="GO:0043235">
    <property type="term" value="C:receptor complex"/>
    <property type="evidence" value="ECO:0007669"/>
    <property type="project" value="TreeGrafter"/>
</dbReference>
<dbReference type="CDD" id="cd00112">
    <property type="entry name" value="LDLa"/>
    <property type="match status" value="11"/>
</dbReference>
<keyword evidence="9 17" id="KW-0472">Membrane</keyword>
<dbReference type="PROSITE" id="PS51120">
    <property type="entry name" value="LDLRB"/>
    <property type="match status" value="2"/>
</dbReference>
<feature type="chain" id="PRO_5020607733" evidence="18">
    <location>
        <begin position="21"/>
        <end position="1486"/>
    </location>
</feature>
<dbReference type="CDD" id="cd00054">
    <property type="entry name" value="EGF_CA"/>
    <property type="match status" value="1"/>
</dbReference>
<feature type="transmembrane region" description="Helical" evidence="17">
    <location>
        <begin position="1203"/>
        <end position="1224"/>
    </location>
</feature>
<keyword evidence="5 17" id="KW-0812">Transmembrane</keyword>
<evidence type="ECO:0000256" key="14">
    <source>
        <dbReference type="PROSITE-ProRule" id="PRU00124"/>
    </source>
</evidence>
<evidence type="ECO:0000256" key="11">
    <source>
        <dbReference type="ARBA" id="ARBA00023170"/>
    </source>
</evidence>
<feature type="disulfide bond" evidence="14">
    <location>
        <begin position="416"/>
        <end position="431"/>
    </location>
</feature>
<evidence type="ECO:0000256" key="16">
    <source>
        <dbReference type="SAM" id="MobiDB-lite"/>
    </source>
</evidence>
<sequence length="1486" mass="161800">MGGRLFLCAVLLQLSGFSEAGSSPLKCAVGSKPCNDGSECVLYNYVCDGEPDCKDGSDEEDCASECNKDQFQCAHGKKCIDKDQVCDGVPQCQDRSDELQCMKQTEGCVHHCDNKSRCLPPKLLCDGERDCIDGTDEANCEDQEEDGHQKEERTSTTSLPFASVVSPTPIKCPFGSKPCKDDMECVLYKHECDGEADCRDGSDEEECSLVCAKDQFQCAHGKKCIEQGQVCDGVSQCQDRSDEMGCAKQMEGCAHQCDNKSRCIPNSFLCDGERDCGDGSDEKNCVDEGCSATDFKCTSGQCVLATMRCDGHPDCWDRSDEESCTNPPACTTKHRCPKSKECLVQEWICDGDQDCKDGTDEKVNVKRNTQVCEQCMTKHILLIFLMLDCPLAPLNCAEFQWSCKSKTECIPTAWRCDGMKDCDDGSDETECGVVTCLPHQFQCGSQECLDPSLVCNGITNCADGSDEGGSCRINCAEADSRRCSQNCYNTPQGTRCRCAAGFKLMEDGLTCADIDECESPGVCGQLCHNTPGSYQCDCHPGYIMEADGRQCKITGEPFLLASIQTDLFMLGLRSGNLDVLSSSAKKAILSLDYDWREQRVFWVSLDTESIRWSSLDQKTTGTLIKGVRADSVAVDWLGRNLYWIDGVNSKIVAIRLATTTVNSLNHSVILDEDLDQPRSLALLPQKGLMFWTEIGNVVKIERAGMDGSERTAVVNSSLGWPGGVAVDTISDRVYWTDERLRAIGSATLDGDDIRILQMKETTNPFSLAVFNDILYWSDAKKRVVLAAHKISGKNRQVLLKRPRQPFGVKIYLQSRHTAAELKGWPEHLALQVPSVNEAAIMDYSLHDHTLFLTDDGTTSLSSFKLKDSDLSPQGRLLKLLGDTITAMALDWVTFNIYWSSNKQPRLQVTSITAAHTAVLVKEGEEFVLLTWACRVQVTVATVECANMDGAGRSVVWKDAVQPTSLAFSTNGDTIYWVDTGLGTVSSVQLDGSGYRELKAGDGLAAVALSDDTLLWMTVSGNGLYNKTRIWYRDEQQQNKLWFEVGTEVVSLKAFSKSSQTGSNQCTENNGNCQHLCLATPGGRTCKCAHDHILVNATHCSPEQNCPDGSRPCLDQLSCQPVEKFCDGHTDCYDHSDENFAGPNNTLNVGGQLMNLDTQECSQRLCSGNGRCVAINGDTACVCSLGYRGDSCQDHLLKTLQSPFVYGAVGLCAGMVVIAVMAVVVRRRKSANTRRASPAAVKETSMTDLENKAETTQSTQISPAPNTDDPEVHLSEGEDTSESSESTESNSSEEIASHVEPSQEPPQPAITETDILNAIEETGSPGTAAPTANTAGPSMASLDTSPLPDPEDPQTSTDPLHLTPDDPSQTSLGRDISQDMPSDVAQDSINANPEHVLPHTEVLTHPRLTENDIIIGTDGTNQPQVTTTFQEFPQGATPFPPHIIKPFQFSTAPPLTIPIGTALTEVPVCITFQFATPEPDPPRGDSI</sequence>
<dbReference type="Pfam" id="PF14670">
    <property type="entry name" value="FXa_inhibition"/>
    <property type="match status" value="1"/>
</dbReference>
<dbReference type="STRING" id="240159.A0A4U5UTL7"/>
<dbReference type="PROSITE" id="PS50068">
    <property type="entry name" value="LDLRA_2"/>
    <property type="match status" value="11"/>
</dbReference>
<dbReference type="InterPro" id="IPR000033">
    <property type="entry name" value="LDLR_classB_rpt"/>
</dbReference>
<dbReference type="Gene3D" id="2.120.10.30">
    <property type="entry name" value="TolB, C-terminal domain"/>
    <property type="match status" value="2"/>
</dbReference>
<evidence type="ECO:0000256" key="8">
    <source>
        <dbReference type="ARBA" id="ARBA00022989"/>
    </source>
</evidence>
<dbReference type="PANTHER" id="PTHR22722:SF12">
    <property type="entry name" value="EGF-LIKE DOMAIN-CONTAINING PROTEIN"/>
    <property type="match status" value="1"/>
</dbReference>
<keyword evidence="6 18" id="KW-0732">Signal</keyword>
<dbReference type="PROSITE" id="PS00010">
    <property type="entry name" value="ASX_HYDROXYL"/>
    <property type="match status" value="1"/>
</dbReference>
<evidence type="ECO:0000256" key="6">
    <source>
        <dbReference type="ARBA" id="ARBA00022729"/>
    </source>
</evidence>
<feature type="disulfide bond" evidence="14">
    <location>
        <begin position="270"/>
        <end position="285"/>
    </location>
</feature>
<dbReference type="PANTHER" id="PTHR22722">
    <property type="entry name" value="LOW-DENSITY LIPOPROTEIN RECEPTOR-RELATED PROTEIN 2-RELATED"/>
    <property type="match status" value="1"/>
</dbReference>
<feature type="repeat" description="LDL-receptor class B" evidence="15">
    <location>
        <begin position="731"/>
        <end position="773"/>
    </location>
</feature>
<dbReference type="SUPFAM" id="SSF63825">
    <property type="entry name" value="YWTD domain"/>
    <property type="match status" value="2"/>
</dbReference>
<dbReference type="GO" id="GO:0005886">
    <property type="term" value="C:plasma membrane"/>
    <property type="evidence" value="ECO:0007669"/>
    <property type="project" value="TreeGrafter"/>
</dbReference>
<feature type="disulfide bond" evidence="13">
    <location>
        <begin position="517"/>
        <end position="527"/>
    </location>
</feature>
<dbReference type="GO" id="GO:0006897">
    <property type="term" value="P:endocytosis"/>
    <property type="evidence" value="ECO:0007669"/>
    <property type="project" value="UniProtKB-KW"/>
</dbReference>
<feature type="disulfide bond" evidence="14">
    <location>
        <begin position="297"/>
        <end position="315"/>
    </location>
</feature>
<keyword evidence="10 13" id="KW-1015">Disulfide bond</keyword>
<dbReference type="InterPro" id="IPR001881">
    <property type="entry name" value="EGF-like_Ca-bd_dom"/>
</dbReference>
<feature type="disulfide bond" evidence="14">
    <location>
        <begin position="125"/>
        <end position="140"/>
    </location>
</feature>
<comment type="caution">
    <text evidence="13">Lacks conserved residue(s) required for the propagation of feature annotation.</text>
</comment>
<dbReference type="PROSITE" id="PS01187">
    <property type="entry name" value="EGF_CA"/>
    <property type="match status" value="1"/>
</dbReference>
<dbReference type="Pfam" id="PF07645">
    <property type="entry name" value="EGF_CA"/>
    <property type="match status" value="1"/>
</dbReference>
<evidence type="ECO:0000256" key="4">
    <source>
        <dbReference type="ARBA" id="ARBA00022583"/>
    </source>
</evidence>
<dbReference type="InterPro" id="IPR023415">
    <property type="entry name" value="LDLR_class-A_CS"/>
</dbReference>
<feature type="disulfide bond" evidence="14">
    <location>
        <begin position="231"/>
        <end position="246"/>
    </location>
</feature>
<name>A0A4U5UTL7_COLLU</name>
<dbReference type="InterPro" id="IPR002172">
    <property type="entry name" value="LDrepeatLR_classA_rpt"/>
</dbReference>
<feature type="disulfide bond" evidence="14">
    <location>
        <begin position="192"/>
        <end position="207"/>
    </location>
</feature>
<evidence type="ECO:0000256" key="17">
    <source>
        <dbReference type="SAM" id="Phobius"/>
    </source>
</evidence>
<feature type="disulfide bond" evidence="13">
    <location>
        <begin position="1182"/>
        <end position="1191"/>
    </location>
</feature>
<dbReference type="Gene3D" id="4.10.400.10">
    <property type="entry name" value="Low-density Lipoprotein Receptor"/>
    <property type="match status" value="10"/>
</dbReference>
<dbReference type="SMART" id="SM00179">
    <property type="entry name" value="EGF_CA"/>
    <property type="match status" value="3"/>
</dbReference>
<dbReference type="GO" id="GO:0005509">
    <property type="term" value="F:calcium ion binding"/>
    <property type="evidence" value="ECO:0007669"/>
    <property type="project" value="InterPro"/>
</dbReference>
<evidence type="ECO:0000313" key="21">
    <source>
        <dbReference type="Proteomes" id="UP000298787"/>
    </source>
</evidence>
<keyword evidence="20" id="KW-0449">Lipoprotein</keyword>
<feature type="disulfide bond" evidence="14">
    <location>
        <begin position="290"/>
        <end position="302"/>
    </location>
</feature>
<feature type="disulfide bond" evidence="14">
    <location>
        <begin position="436"/>
        <end position="448"/>
    </location>
</feature>
<dbReference type="PROSITE" id="PS50026">
    <property type="entry name" value="EGF_3"/>
    <property type="match status" value="2"/>
</dbReference>
<dbReference type="Gene3D" id="2.10.25.10">
    <property type="entry name" value="Laminin"/>
    <property type="match status" value="3"/>
</dbReference>
<feature type="disulfide bond" evidence="14">
    <location>
        <begin position="330"/>
        <end position="342"/>
    </location>
</feature>
<dbReference type="Pfam" id="PF00058">
    <property type="entry name" value="Ldl_recept_b"/>
    <property type="match status" value="2"/>
</dbReference>
<feature type="disulfide bond" evidence="14">
    <location>
        <begin position="86"/>
        <end position="101"/>
    </location>
</feature>
<feature type="region of interest" description="Disordered" evidence="16">
    <location>
        <begin position="1228"/>
        <end position="1308"/>
    </location>
</feature>
<evidence type="ECO:0000256" key="5">
    <source>
        <dbReference type="ARBA" id="ARBA00022692"/>
    </source>
</evidence>
<dbReference type="InterPro" id="IPR011042">
    <property type="entry name" value="6-blade_b-propeller_TolB-like"/>
</dbReference>
<dbReference type="SMART" id="SM00192">
    <property type="entry name" value="LDLa"/>
    <property type="match status" value="11"/>
</dbReference>
<feature type="compositionally biased region" description="Low complexity" evidence="16">
    <location>
        <begin position="1282"/>
        <end position="1293"/>
    </location>
</feature>
<evidence type="ECO:0000256" key="12">
    <source>
        <dbReference type="ARBA" id="ARBA00023180"/>
    </source>
</evidence>
<feature type="compositionally biased region" description="Polar residues" evidence="16">
    <location>
        <begin position="1243"/>
        <end position="1264"/>
    </location>
</feature>
<evidence type="ECO:0000256" key="13">
    <source>
        <dbReference type="PROSITE-ProRule" id="PRU00076"/>
    </source>
</evidence>
<proteinExistence type="predicted"/>
<dbReference type="EMBL" id="CM014088">
    <property type="protein sequence ID" value="TKS77981.1"/>
    <property type="molecule type" value="Genomic_DNA"/>
</dbReference>
<dbReference type="GO" id="GO:0012505">
    <property type="term" value="C:endomembrane system"/>
    <property type="evidence" value="ECO:0007669"/>
    <property type="project" value="UniProtKB-SubCell"/>
</dbReference>
<dbReference type="FunFam" id="2.120.10.30:FF:000241">
    <property type="entry name" value="Low-density lipoprotein receptor-related protein 6"/>
    <property type="match status" value="1"/>
</dbReference>
<comment type="subcellular location">
    <subcellularLocation>
        <location evidence="1">Endomembrane system</location>
    </subcellularLocation>
    <subcellularLocation>
        <location evidence="2">Membrane</location>
        <topology evidence="2">Single-pass type I membrane protein</topology>
    </subcellularLocation>
</comment>
<dbReference type="PROSITE" id="PS01186">
    <property type="entry name" value="EGF_2"/>
    <property type="match status" value="2"/>
</dbReference>
<keyword evidence="21" id="KW-1185">Reference proteome</keyword>
<protein>
    <submittedName>
        <fullName evidence="20">Very low-density lipoprotein receptor</fullName>
    </submittedName>
</protein>
<evidence type="ECO:0000256" key="2">
    <source>
        <dbReference type="ARBA" id="ARBA00004479"/>
    </source>
</evidence>
<dbReference type="SMART" id="SM00181">
    <property type="entry name" value="EGF"/>
    <property type="match status" value="6"/>
</dbReference>
<feature type="disulfide bond" evidence="14">
    <location>
        <begin position="309"/>
        <end position="324"/>
    </location>
</feature>
<evidence type="ECO:0000313" key="20">
    <source>
        <dbReference type="EMBL" id="TKS77981.1"/>
    </source>
</evidence>
<dbReference type="PROSITE" id="PS01209">
    <property type="entry name" value="LDLRA_1"/>
    <property type="match status" value="4"/>
</dbReference>
<evidence type="ECO:0000256" key="1">
    <source>
        <dbReference type="ARBA" id="ARBA00004308"/>
    </source>
</evidence>
<feature type="region of interest" description="Disordered" evidence="16">
    <location>
        <begin position="1320"/>
        <end position="1385"/>
    </location>
</feature>
<keyword evidence="3 13" id="KW-0245">EGF-like domain</keyword>
<accession>A0A4U5UTL7</accession>
<feature type="disulfide bond" evidence="14">
    <location>
        <begin position="47"/>
        <end position="62"/>
    </location>
</feature>
<dbReference type="InterPro" id="IPR036055">
    <property type="entry name" value="LDL_receptor-like_sf"/>
</dbReference>